<dbReference type="EMBL" id="UXSR01000263">
    <property type="protein sequence ID" value="VDD75854.1"/>
    <property type="molecule type" value="Genomic_DNA"/>
</dbReference>
<dbReference type="Proteomes" id="UP000267029">
    <property type="component" value="Unassembled WGS sequence"/>
</dbReference>
<feature type="region of interest" description="Disordered" evidence="1">
    <location>
        <begin position="208"/>
        <end position="250"/>
    </location>
</feature>
<feature type="compositionally biased region" description="Polar residues" evidence="1">
    <location>
        <begin position="213"/>
        <end position="248"/>
    </location>
</feature>
<accession>A0A0R3U577</accession>
<proteinExistence type="predicted"/>
<evidence type="ECO:0000256" key="1">
    <source>
        <dbReference type="SAM" id="MobiDB-lite"/>
    </source>
</evidence>
<reference evidence="2 3" key="1">
    <citation type="submission" date="2018-10" db="EMBL/GenBank/DDBJ databases">
        <authorList>
            <consortium name="Pathogen Informatics"/>
        </authorList>
    </citation>
    <scope>NUCLEOTIDE SEQUENCE [LARGE SCALE GENOMIC DNA]</scope>
</reference>
<evidence type="ECO:0000313" key="2">
    <source>
        <dbReference type="EMBL" id="VDD75854.1"/>
    </source>
</evidence>
<gene>
    <name evidence="2" type="ORF">MCOS_LOCUS1857</name>
</gene>
<sequence>MDNLVKTCASASASAPGSGLKAPRLTRAHARRSKIDFISTERELALQLMFLYCIKIRSLAKIDIDAALSDSTGPLWQLSSSRLEKKTPPDSTQMSKATILNECKLQFEVIERLHSKLQPERISLLNYAALKTPERAPIRVENPRRHNRIVTKPGATARVNRIFVRECSCSPDAIRAPVRCENRAVLLKLSPWAYISCHRHLETRQAAGPFSGPQIQSQPNFPKTLTMDRNQAEPQPNLATGPTPSTTRPDAVLVSNGDPVLFPQAGHHHESPHVDGGGMVTRRGACVTPAAPPPHSLGR</sequence>
<name>A0A0R3U577_MESCO</name>
<evidence type="ECO:0000313" key="3">
    <source>
        <dbReference type="Proteomes" id="UP000267029"/>
    </source>
</evidence>
<keyword evidence="3" id="KW-1185">Reference proteome</keyword>
<organism evidence="2 3">
    <name type="scientific">Mesocestoides corti</name>
    <name type="common">Flatworm</name>
    <dbReference type="NCBI Taxonomy" id="53468"/>
    <lineage>
        <taxon>Eukaryota</taxon>
        <taxon>Metazoa</taxon>
        <taxon>Spiralia</taxon>
        <taxon>Lophotrochozoa</taxon>
        <taxon>Platyhelminthes</taxon>
        <taxon>Cestoda</taxon>
        <taxon>Eucestoda</taxon>
        <taxon>Cyclophyllidea</taxon>
        <taxon>Mesocestoididae</taxon>
        <taxon>Mesocestoides</taxon>
    </lineage>
</organism>
<protein>
    <submittedName>
        <fullName evidence="2">Uncharacterized protein</fullName>
    </submittedName>
</protein>
<dbReference type="AlphaFoldDB" id="A0A0R3U577"/>